<feature type="transmembrane region" description="Helical" evidence="2">
    <location>
        <begin position="303"/>
        <end position="326"/>
    </location>
</feature>
<comment type="caution">
    <text evidence="4">The sequence shown here is derived from an EMBL/GenBank/DDBJ whole genome shotgun (WGS) entry which is preliminary data.</text>
</comment>
<dbReference type="InterPro" id="IPR011992">
    <property type="entry name" value="EF-hand-dom_pair"/>
</dbReference>
<dbReference type="EMBL" id="CAJNDS010002612">
    <property type="protein sequence ID" value="CAE7544766.1"/>
    <property type="molecule type" value="Genomic_DNA"/>
</dbReference>
<evidence type="ECO:0000313" key="5">
    <source>
        <dbReference type="Proteomes" id="UP000604046"/>
    </source>
</evidence>
<keyword evidence="2" id="KW-1133">Transmembrane helix</keyword>
<name>A0A812TWZ4_9DINO</name>
<dbReference type="CDD" id="cd00051">
    <property type="entry name" value="EFh"/>
    <property type="match status" value="1"/>
</dbReference>
<dbReference type="InterPro" id="IPR002048">
    <property type="entry name" value="EF_hand_dom"/>
</dbReference>
<evidence type="ECO:0000259" key="3">
    <source>
        <dbReference type="PROSITE" id="PS50222"/>
    </source>
</evidence>
<dbReference type="SMART" id="SM00054">
    <property type="entry name" value="EFh"/>
    <property type="match status" value="2"/>
</dbReference>
<evidence type="ECO:0000256" key="2">
    <source>
        <dbReference type="SAM" id="Phobius"/>
    </source>
</evidence>
<feature type="transmembrane region" description="Helical" evidence="2">
    <location>
        <begin position="192"/>
        <end position="214"/>
    </location>
</feature>
<organism evidence="4 5">
    <name type="scientific">Symbiodinium natans</name>
    <dbReference type="NCBI Taxonomy" id="878477"/>
    <lineage>
        <taxon>Eukaryota</taxon>
        <taxon>Sar</taxon>
        <taxon>Alveolata</taxon>
        <taxon>Dinophyceae</taxon>
        <taxon>Suessiales</taxon>
        <taxon>Symbiodiniaceae</taxon>
        <taxon>Symbiodinium</taxon>
    </lineage>
</organism>
<dbReference type="OrthoDB" id="431141at2759"/>
<dbReference type="Proteomes" id="UP000604046">
    <property type="component" value="Unassembled WGS sequence"/>
</dbReference>
<evidence type="ECO:0000256" key="1">
    <source>
        <dbReference type="ARBA" id="ARBA00022837"/>
    </source>
</evidence>
<dbReference type="GO" id="GO:0005509">
    <property type="term" value="F:calcium ion binding"/>
    <property type="evidence" value="ECO:0007669"/>
    <property type="project" value="InterPro"/>
</dbReference>
<evidence type="ECO:0000313" key="4">
    <source>
        <dbReference type="EMBL" id="CAE7544766.1"/>
    </source>
</evidence>
<gene>
    <name evidence="4" type="ORF">SNAT2548_LOCUS30561</name>
</gene>
<dbReference type="Gene3D" id="1.10.238.10">
    <property type="entry name" value="EF-hand"/>
    <property type="match status" value="1"/>
</dbReference>
<dbReference type="PROSITE" id="PS50222">
    <property type="entry name" value="EF_HAND_2"/>
    <property type="match status" value="2"/>
</dbReference>
<accession>A0A812TWZ4</accession>
<feature type="domain" description="EF-hand" evidence="3">
    <location>
        <begin position="421"/>
        <end position="456"/>
    </location>
</feature>
<dbReference type="AlphaFoldDB" id="A0A812TWZ4"/>
<keyword evidence="2" id="KW-0472">Membrane</keyword>
<keyword evidence="1" id="KW-0106">Calcium</keyword>
<dbReference type="PROSITE" id="PS00018">
    <property type="entry name" value="EF_HAND_1"/>
    <property type="match status" value="2"/>
</dbReference>
<proteinExistence type="predicted"/>
<dbReference type="Pfam" id="PF13499">
    <property type="entry name" value="EF-hand_7"/>
    <property type="match status" value="1"/>
</dbReference>
<protein>
    <recommendedName>
        <fullName evidence="3">EF-hand domain-containing protein</fullName>
    </recommendedName>
</protein>
<dbReference type="InterPro" id="IPR018247">
    <property type="entry name" value="EF_Hand_1_Ca_BS"/>
</dbReference>
<keyword evidence="2" id="KW-0812">Transmembrane</keyword>
<reference evidence="4" key="1">
    <citation type="submission" date="2021-02" db="EMBL/GenBank/DDBJ databases">
        <authorList>
            <person name="Dougan E. K."/>
            <person name="Rhodes N."/>
            <person name="Thang M."/>
            <person name="Chan C."/>
        </authorList>
    </citation>
    <scope>NUCLEOTIDE SEQUENCE</scope>
</reference>
<feature type="domain" description="EF-hand" evidence="3">
    <location>
        <begin position="384"/>
        <end position="419"/>
    </location>
</feature>
<feature type="transmembrane region" description="Helical" evidence="2">
    <location>
        <begin position="47"/>
        <end position="71"/>
    </location>
</feature>
<keyword evidence="5" id="KW-1185">Reference proteome</keyword>
<feature type="transmembrane region" description="Helical" evidence="2">
    <location>
        <begin position="156"/>
        <end position="172"/>
    </location>
</feature>
<sequence>MADHAVSPRGDGAAEALLEAPAQEEMDATPPPAPGCRAQAREALEGLGTILVCTIMGLVLIPLGLPAFLLVGTMDLLGNVYEGCGGNRRDWTLFVVGADKPDNVSEQCNRDMAGMTEAMRGQGLWPNFLYRFRNNHPVFGICGCEFGHPFSPVERTGLLVLLLSFAYFMAGLKVKFSDYVDTHEHWNDRQRWLWIGCYSLSCITLPSMLLQAVLKYFALLDYQYVLNKYGYFAKVRAERCRAFAKQFCMDRGLGVERPPARRPQGGFKLFDCNCLEQCCKLNDACKACHNNCEDGQAQTVNSLFASLFAGIAFAGSCLFVVFGVRLDLEASEDVWREVCIGTGMNFFFLWPLQDTVKFLVLWQYQHWEGPRYVLFGKEIPPRSELSVEMHQFFCLLDRDADGLLSQEEMSSAVRSLLHQDLSEEGWANLLRELDADQDGQLSLREIEAIRSEFAAKAGWWMPPVAQ</sequence>
<dbReference type="SUPFAM" id="SSF47473">
    <property type="entry name" value="EF-hand"/>
    <property type="match status" value="1"/>
</dbReference>